<evidence type="ECO:0000313" key="1">
    <source>
        <dbReference type="EMBL" id="UZP76243.1"/>
    </source>
</evidence>
<name>A0AAE9PRY7_PAEPO</name>
<reference evidence="1" key="1">
    <citation type="submission" date="2022-11" db="EMBL/GenBank/DDBJ databases">
        <authorList>
            <person name="Vasilchenko N.G."/>
            <person name="Prazdnova E.V."/>
            <person name="Gorovtsov A.V."/>
            <person name="Chistyakov V.A."/>
            <person name="Pak M.L."/>
        </authorList>
    </citation>
    <scope>NUCLEOTIDE SEQUENCE</scope>
    <source>
        <strain evidence="1">R 4.5</strain>
    </source>
</reference>
<protein>
    <submittedName>
        <fullName evidence="1">Uncharacterized protein</fullName>
    </submittedName>
</protein>
<gene>
    <name evidence="1" type="ORF">MF626_06940</name>
</gene>
<sequence>MKQLSEALSRFVQQQNLYNEAYGLFQNHDIQPRMEKISDCWDSQIPVSPELEYLYSHYEMIDAKAAGTHKLKNAAVEIGDAAVLFLLHQNICTANNWAIAGLHLVSLSKNLLRGRPIMS</sequence>
<accession>A0AAE9PRY7</accession>
<dbReference type="EMBL" id="CP097770">
    <property type="protein sequence ID" value="UZP76243.1"/>
    <property type="molecule type" value="Genomic_DNA"/>
</dbReference>
<proteinExistence type="predicted"/>
<organism evidence="1">
    <name type="scientific">Paenibacillus polymyxa</name>
    <name type="common">Bacillus polymyxa</name>
    <dbReference type="NCBI Taxonomy" id="1406"/>
    <lineage>
        <taxon>Bacteria</taxon>
        <taxon>Bacillati</taxon>
        <taxon>Bacillota</taxon>
        <taxon>Bacilli</taxon>
        <taxon>Bacillales</taxon>
        <taxon>Paenibacillaceae</taxon>
        <taxon>Paenibacillus</taxon>
    </lineage>
</organism>
<dbReference type="AlphaFoldDB" id="A0AAE9PRY7"/>